<keyword evidence="2" id="KW-0479">Metal-binding</keyword>
<feature type="binding site" evidence="2">
    <location>
        <position position="117"/>
    </location>
    <ligand>
        <name>Fe cation</name>
        <dbReference type="ChEBI" id="CHEBI:24875"/>
    </ligand>
</feature>
<dbReference type="EMBL" id="CP002382">
    <property type="protein sequence ID" value="AEP08641.1"/>
    <property type="molecule type" value="Genomic_DNA"/>
</dbReference>
<evidence type="ECO:0000256" key="1">
    <source>
        <dbReference type="ARBA" id="ARBA00008416"/>
    </source>
</evidence>
<dbReference type="InterPro" id="IPR014710">
    <property type="entry name" value="RmlC-like_jellyroll"/>
</dbReference>
<feature type="domain" description="Pirin N-terminal" evidence="4">
    <location>
        <begin position="32"/>
        <end position="137"/>
    </location>
</feature>
<comment type="similarity">
    <text evidence="1 3">Belongs to the pirin family.</text>
</comment>
<dbReference type="Proteomes" id="UP000009286">
    <property type="component" value="Chromosome"/>
</dbReference>
<dbReference type="CDD" id="cd02247">
    <property type="entry name" value="cupin_pirin_C"/>
    <property type="match status" value="1"/>
</dbReference>
<dbReference type="Pfam" id="PF05726">
    <property type="entry name" value="Pirin_C"/>
    <property type="match status" value="1"/>
</dbReference>
<organism evidence="6 7">
    <name type="scientific">Micavibrio aeruginosavorus (strain ARL-13)</name>
    <dbReference type="NCBI Taxonomy" id="856793"/>
    <lineage>
        <taxon>Bacteria</taxon>
        <taxon>Pseudomonadati</taxon>
        <taxon>Bdellovibrionota</taxon>
        <taxon>Bdellovibrionia</taxon>
        <taxon>Bdellovibrionales</taxon>
        <taxon>Pseudobdellovibrionaceae</taxon>
        <taxon>Micavibrio</taxon>
    </lineage>
</organism>
<dbReference type="Pfam" id="PF02678">
    <property type="entry name" value="Pirin"/>
    <property type="match status" value="1"/>
</dbReference>
<proteinExistence type="inferred from homology"/>
<feature type="binding site" evidence="2">
    <location>
        <position position="73"/>
    </location>
    <ligand>
        <name>Fe cation</name>
        <dbReference type="ChEBI" id="CHEBI:24875"/>
    </ligand>
</feature>
<dbReference type="InterPro" id="IPR008778">
    <property type="entry name" value="Pirin_C_dom"/>
</dbReference>
<dbReference type="STRING" id="856793.MICA_296"/>
<reference evidence="6 7" key="1">
    <citation type="journal article" date="2011" name="BMC Genomics">
        <title>Genomic insights into an obligate epibiotic bacterial predator: Micavibrio aeruginosavorus ARL-13.</title>
        <authorList>
            <person name="Wang Z."/>
            <person name="Kadouri D."/>
            <person name="Wu M."/>
        </authorList>
    </citation>
    <scope>NUCLEOTIDE SEQUENCE [LARGE SCALE GENOMIC DNA]</scope>
    <source>
        <strain evidence="6 7">ARL-13</strain>
    </source>
</reference>
<evidence type="ECO:0000313" key="6">
    <source>
        <dbReference type="EMBL" id="AEP08641.1"/>
    </source>
</evidence>
<dbReference type="PANTHER" id="PTHR43594">
    <property type="entry name" value="QUERCETIN 2,3-DIOXYGENASE"/>
    <property type="match status" value="1"/>
</dbReference>
<dbReference type="PIRSF" id="PIRSF006232">
    <property type="entry name" value="Pirin"/>
    <property type="match status" value="1"/>
</dbReference>
<keyword evidence="2" id="KW-0408">Iron</keyword>
<dbReference type="HOGENOM" id="CLU_045717_5_1_5"/>
<dbReference type="KEGG" id="mai:MICA_296"/>
<dbReference type="InterPro" id="IPR012093">
    <property type="entry name" value="Pirin"/>
</dbReference>
<dbReference type="SUPFAM" id="SSF51182">
    <property type="entry name" value="RmlC-like cupins"/>
    <property type="match status" value="1"/>
</dbReference>
<dbReference type="Gene3D" id="2.60.120.10">
    <property type="entry name" value="Jelly Rolls"/>
    <property type="match status" value="2"/>
</dbReference>
<feature type="binding site" evidence="2">
    <location>
        <position position="71"/>
    </location>
    <ligand>
        <name>Fe cation</name>
        <dbReference type="ChEBI" id="CHEBI:24875"/>
    </ligand>
</feature>
<gene>
    <name evidence="6" type="ordered locus">MICA_296</name>
</gene>
<feature type="domain" description="Pirin C-terminal" evidence="5">
    <location>
        <begin position="193"/>
        <end position="293"/>
    </location>
</feature>
<dbReference type="OrthoDB" id="9780903at2"/>
<evidence type="ECO:0000256" key="3">
    <source>
        <dbReference type="RuleBase" id="RU003457"/>
    </source>
</evidence>
<dbReference type="InterPro" id="IPR011051">
    <property type="entry name" value="RmlC_Cupin_sf"/>
</dbReference>
<comment type="cofactor">
    <cofactor evidence="2">
        <name>Fe cation</name>
        <dbReference type="ChEBI" id="CHEBI:24875"/>
    </cofactor>
    <text evidence="2">Binds 1 Fe cation per subunit.</text>
</comment>
<accession>G2KQ99</accession>
<dbReference type="AlphaFoldDB" id="G2KQ99"/>
<evidence type="ECO:0000259" key="4">
    <source>
        <dbReference type="Pfam" id="PF02678"/>
    </source>
</evidence>
<sequence>MKPQKNDQPATKAIKRIIRNTQAHWVGDGFPVTTMFSYTAQGAEVSPFLMLDYAGPATFEPSDRPRGVEQHPHRGFETVTIVYDGEVEHSDNAGNSGKIGPGDVQWMTAGRGILHEEMHGRDFTARGGTLEMIQLWVNLPAKNKMTDPAYQELTAARIPVIALPGDAGTLRVIAGDYNGTSGAARTFTPINVFDLRLKAGGVTTLSLPDGFTTMALVLRGSVQVNGLKTLQPRDLALFELSGSDILLEAAEDSAILLLNGAPIDEPIAGYGPFVMNTQDEIRQAFDDFRAGRF</sequence>
<name>G2KQ99_MICAA</name>
<dbReference type="GO" id="GO:0046872">
    <property type="term" value="F:metal ion binding"/>
    <property type="evidence" value="ECO:0007669"/>
    <property type="project" value="UniProtKB-KW"/>
</dbReference>
<evidence type="ECO:0000259" key="5">
    <source>
        <dbReference type="Pfam" id="PF05726"/>
    </source>
</evidence>
<evidence type="ECO:0000313" key="7">
    <source>
        <dbReference type="Proteomes" id="UP000009286"/>
    </source>
</evidence>
<dbReference type="InterPro" id="IPR003829">
    <property type="entry name" value="Pirin_N_dom"/>
</dbReference>
<dbReference type="RefSeq" id="WP_014101864.1">
    <property type="nucleotide sequence ID" value="NC_016026.1"/>
</dbReference>
<keyword evidence="7" id="KW-1185">Reference proteome</keyword>
<dbReference type="PANTHER" id="PTHR43594:SF1">
    <property type="entry name" value="QUERCETIN 2,3-DIOXYGENASE PA2418-RELATED"/>
    <property type="match status" value="1"/>
</dbReference>
<dbReference type="eggNOG" id="COG1741">
    <property type="taxonomic scope" value="Bacteria"/>
</dbReference>
<protein>
    <submittedName>
        <fullName evidence="6">Pirin C-terminal cupin domain protein</fullName>
    </submittedName>
</protein>
<evidence type="ECO:0000256" key="2">
    <source>
        <dbReference type="PIRSR" id="PIRSR006232-1"/>
    </source>
</evidence>
<dbReference type="InterPro" id="IPR053186">
    <property type="entry name" value="QDO-related"/>
</dbReference>
<feature type="binding site" evidence="2">
    <location>
        <position position="115"/>
    </location>
    <ligand>
        <name>Fe cation</name>
        <dbReference type="ChEBI" id="CHEBI:24875"/>
    </ligand>
</feature>
<dbReference type="CDD" id="cd02909">
    <property type="entry name" value="cupin_pirin_N"/>
    <property type="match status" value="1"/>
</dbReference>